<evidence type="ECO:0000256" key="1">
    <source>
        <dbReference type="SAM" id="Phobius"/>
    </source>
</evidence>
<sequence length="248" mass="28104">MDERDYQQIESYLQKELEGEELARFEARMAADPEFAATVETYLAINSHLQARVDRKEGEENLKRTIGHVSAGHFNETNQKGKVISLKSRVYWAAAASLLLLISFVYILNLQSTPTYEEYAHYEPLTLSSRSENEQLLTQSAEAAFNSGQYTKASQHLEELLASNPDHINIKLYLALSLIEIGEYTRAEVHLKAIEQGNSIYAPTANWYLALSYLKQGDKRACIAALKNIPPESSKYKEAQELLKKLSR</sequence>
<dbReference type="OrthoDB" id="979271at2"/>
<comment type="caution">
    <text evidence="2">The sequence shown here is derived from an EMBL/GenBank/DDBJ whole genome shotgun (WGS) entry which is preliminary data.</text>
</comment>
<dbReference type="AlphaFoldDB" id="L8JP33"/>
<dbReference type="Proteomes" id="UP000011135">
    <property type="component" value="Unassembled WGS sequence"/>
</dbReference>
<dbReference type="RefSeq" id="WP_009582518.1">
    <property type="nucleotide sequence ID" value="NZ_AMZN01000083.1"/>
</dbReference>
<keyword evidence="1" id="KW-0812">Transmembrane</keyword>
<evidence type="ECO:0000313" key="2">
    <source>
        <dbReference type="EMBL" id="ELR69147.1"/>
    </source>
</evidence>
<reference evidence="2 3" key="1">
    <citation type="submission" date="2012-12" db="EMBL/GenBank/DDBJ databases">
        <title>Genome assembly of Fulvivirga imtechensis AK7.</title>
        <authorList>
            <person name="Nupur N."/>
            <person name="Khatri I."/>
            <person name="Kumar R."/>
            <person name="Subramanian S."/>
            <person name="Pinnaka A."/>
        </authorList>
    </citation>
    <scope>NUCLEOTIDE SEQUENCE [LARGE SCALE GENOMIC DNA]</scope>
    <source>
        <strain evidence="2 3">AK7</strain>
    </source>
</reference>
<dbReference type="eggNOG" id="COG4783">
    <property type="taxonomic scope" value="Bacteria"/>
</dbReference>
<gene>
    <name evidence="2" type="ORF">C900_05427</name>
</gene>
<dbReference type="EMBL" id="AMZN01000083">
    <property type="protein sequence ID" value="ELR69147.1"/>
    <property type="molecule type" value="Genomic_DNA"/>
</dbReference>
<organism evidence="2 3">
    <name type="scientific">Fulvivirga imtechensis AK7</name>
    <dbReference type="NCBI Taxonomy" id="1237149"/>
    <lineage>
        <taxon>Bacteria</taxon>
        <taxon>Pseudomonadati</taxon>
        <taxon>Bacteroidota</taxon>
        <taxon>Cytophagia</taxon>
        <taxon>Cytophagales</taxon>
        <taxon>Fulvivirgaceae</taxon>
        <taxon>Fulvivirga</taxon>
    </lineage>
</organism>
<feature type="transmembrane region" description="Helical" evidence="1">
    <location>
        <begin position="90"/>
        <end position="108"/>
    </location>
</feature>
<keyword evidence="1" id="KW-0472">Membrane</keyword>
<dbReference type="InterPro" id="IPR011990">
    <property type="entry name" value="TPR-like_helical_dom_sf"/>
</dbReference>
<dbReference type="STRING" id="1237149.C900_05427"/>
<keyword evidence="3" id="KW-1185">Reference proteome</keyword>
<dbReference type="Gene3D" id="1.25.40.10">
    <property type="entry name" value="Tetratricopeptide repeat domain"/>
    <property type="match status" value="1"/>
</dbReference>
<dbReference type="SUPFAM" id="SSF48452">
    <property type="entry name" value="TPR-like"/>
    <property type="match status" value="1"/>
</dbReference>
<accession>L8JP33</accession>
<protein>
    <submittedName>
        <fullName evidence="2">Uncharacterized protein</fullName>
    </submittedName>
</protein>
<keyword evidence="1" id="KW-1133">Transmembrane helix</keyword>
<evidence type="ECO:0000313" key="3">
    <source>
        <dbReference type="Proteomes" id="UP000011135"/>
    </source>
</evidence>
<name>L8JP33_9BACT</name>
<proteinExistence type="predicted"/>
<dbReference type="Pfam" id="PF14559">
    <property type="entry name" value="TPR_19"/>
    <property type="match status" value="1"/>
</dbReference>